<sequence>MSPDEKPPPTSRSRSSRTPQQPRRGGLLTEIRTPVLTEPFQERYSLSPGRELGRWNNTGLVVRKQWHYDTEGCKDKQNNKTKQSENVTVKQNSKKK</sequence>
<accession>A0ACB8FUM8</accession>
<keyword evidence="2" id="KW-1185">Reference proteome</keyword>
<evidence type="ECO:0000313" key="1">
    <source>
        <dbReference type="EMBL" id="KAH8010553.1"/>
    </source>
</evidence>
<gene>
    <name evidence="1" type="ORF">K3G42_007472</name>
</gene>
<dbReference type="EMBL" id="CM037624">
    <property type="protein sequence ID" value="KAH8010553.1"/>
    <property type="molecule type" value="Genomic_DNA"/>
</dbReference>
<proteinExistence type="predicted"/>
<name>A0ACB8FUM8_9SAUR</name>
<reference evidence="1" key="1">
    <citation type="submission" date="2021-08" db="EMBL/GenBank/DDBJ databases">
        <title>The first chromosome-level gecko genome reveals the dynamic sex chromosomes of Neotropical dwarf geckos (Sphaerodactylidae: Sphaerodactylus).</title>
        <authorList>
            <person name="Pinto B.J."/>
            <person name="Keating S.E."/>
            <person name="Gamble T."/>
        </authorList>
    </citation>
    <scope>NUCLEOTIDE SEQUENCE</scope>
    <source>
        <strain evidence="1">TG3544</strain>
    </source>
</reference>
<evidence type="ECO:0000313" key="2">
    <source>
        <dbReference type="Proteomes" id="UP000827872"/>
    </source>
</evidence>
<comment type="caution">
    <text evidence="1">The sequence shown here is derived from an EMBL/GenBank/DDBJ whole genome shotgun (WGS) entry which is preliminary data.</text>
</comment>
<protein>
    <submittedName>
        <fullName evidence="1">Uncharacterized protein</fullName>
    </submittedName>
</protein>
<dbReference type="Proteomes" id="UP000827872">
    <property type="component" value="Linkage Group LG11"/>
</dbReference>
<organism evidence="1 2">
    <name type="scientific">Sphaerodactylus townsendi</name>
    <dbReference type="NCBI Taxonomy" id="933632"/>
    <lineage>
        <taxon>Eukaryota</taxon>
        <taxon>Metazoa</taxon>
        <taxon>Chordata</taxon>
        <taxon>Craniata</taxon>
        <taxon>Vertebrata</taxon>
        <taxon>Euteleostomi</taxon>
        <taxon>Lepidosauria</taxon>
        <taxon>Squamata</taxon>
        <taxon>Bifurcata</taxon>
        <taxon>Gekkota</taxon>
        <taxon>Sphaerodactylidae</taxon>
        <taxon>Sphaerodactylus</taxon>
    </lineage>
</organism>